<dbReference type="EMBL" id="AXCW01000022">
    <property type="protein sequence ID" value="EYR64646.1"/>
    <property type="molecule type" value="Genomic_DNA"/>
</dbReference>
<keyword evidence="4" id="KW-1185">Reference proteome</keyword>
<proteinExistence type="predicted"/>
<dbReference type="PANTHER" id="PTHR41287">
    <property type="match status" value="1"/>
</dbReference>
<feature type="domain" description="Terminase large subunit-like endonuclease" evidence="2">
    <location>
        <begin position="256"/>
        <end position="353"/>
    </location>
</feature>
<dbReference type="Pfam" id="PF03354">
    <property type="entry name" value="TerL_ATPase"/>
    <property type="match status" value="1"/>
</dbReference>
<evidence type="ECO:0000313" key="3">
    <source>
        <dbReference type="EMBL" id="EYR64646.1"/>
    </source>
</evidence>
<comment type="caution">
    <text evidence="3">The sequence shown here is derived from an EMBL/GenBank/DDBJ whole genome shotgun (WGS) entry which is preliminary data.</text>
</comment>
<name>A0A021VU14_9CELL</name>
<dbReference type="InterPro" id="IPR046462">
    <property type="entry name" value="TerL_nuclease"/>
</dbReference>
<dbReference type="Gene3D" id="3.30.420.240">
    <property type="match status" value="1"/>
</dbReference>
<evidence type="ECO:0000313" key="4">
    <source>
        <dbReference type="Proteomes" id="UP000019753"/>
    </source>
</evidence>
<evidence type="ECO:0000259" key="1">
    <source>
        <dbReference type="Pfam" id="PF03354"/>
    </source>
</evidence>
<dbReference type="InterPro" id="IPR027417">
    <property type="entry name" value="P-loop_NTPase"/>
</dbReference>
<reference evidence="3 4" key="1">
    <citation type="submission" date="2014-01" db="EMBL/GenBank/DDBJ databases">
        <title>Actinotalea ferrariae CF5-4.</title>
        <authorList>
            <person name="Chen F."/>
            <person name="Li Y."/>
            <person name="Wang G."/>
        </authorList>
    </citation>
    <scope>NUCLEOTIDE SEQUENCE [LARGE SCALE GENOMIC DNA]</scope>
    <source>
        <strain evidence="3 4">CF5-4</strain>
    </source>
</reference>
<sequence length="513" mass="57962">MLPRWSPPRFPDVLPRGPELWDPDRTRWSEMNTDGLFACDLIESYLRLTKGTQRGEVVQLRMWQGDLICDVLRTDSTGMRVYWTYLVLLPRKNSKSLLGAGLALDGLLDEPGAEVYSCAADRDQAKLIFKEVKASIEMSPDLDASQGGIFKVYRDAIEYPAMGSVYKALSAEAFTKEGLNPSRVLFDELHAQPNWELWNVMNQGSDTREQPLVVGISTFGVMTDSTGQTSVCKAQHEYFEKVRSGELVDPRFGGRVYAAQLGEHDDYLTEEAWFGPNPALGDFLHLEKMAAVSRKMQAPDFKTKRLNIWVTSSNPWLPDGAWEACKDEQRVLEDGTPVVLAFDGSRSNDATALLAVSIEARPRLHVVGLWEKPDDGSTWRVPRAEVKDAVRRACRKYKVSEIAWDEFLWQDAAEELLEEHIPVEYFPQTPERMRPATQRFYERVIDGELTHPGDARLTRHVGNTVLKTTYRGSQIAKDKPDSPRKIDLAVCAVMGVARAEWWHSNGNSGPNIW</sequence>
<protein>
    <recommendedName>
        <fullName evidence="5">Terminase</fullName>
    </recommendedName>
</protein>
<gene>
    <name evidence="3" type="ORF">N866_07130</name>
</gene>
<dbReference type="InterPro" id="IPR046461">
    <property type="entry name" value="TerL_ATPase"/>
</dbReference>
<dbReference type="GO" id="GO:0004519">
    <property type="term" value="F:endonuclease activity"/>
    <property type="evidence" value="ECO:0007669"/>
    <property type="project" value="InterPro"/>
</dbReference>
<dbReference type="AlphaFoldDB" id="A0A021VU14"/>
<dbReference type="InterPro" id="IPR005021">
    <property type="entry name" value="Terminase_largesu-like"/>
</dbReference>
<dbReference type="PANTHER" id="PTHR41287:SF1">
    <property type="entry name" value="PROTEIN YMFN"/>
    <property type="match status" value="1"/>
</dbReference>
<feature type="domain" description="Terminase large subunit-like ATPase" evidence="1">
    <location>
        <begin position="80"/>
        <end position="226"/>
    </location>
</feature>
<dbReference type="Pfam" id="PF20441">
    <property type="entry name" value="TerL_nuclease"/>
    <property type="match status" value="1"/>
</dbReference>
<dbReference type="Proteomes" id="UP000019753">
    <property type="component" value="Unassembled WGS sequence"/>
</dbReference>
<organism evidence="3 4">
    <name type="scientific">Actinotalea ferrariae CF5-4</name>
    <dbReference type="NCBI Taxonomy" id="948458"/>
    <lineage>
        <taxon>Bacteria</taxon>
        <taxon>Bacillati</taxon>
        <taxon>Actinomycetota</taxon>
        <taxon>Actinomycetes</taxon>
        <taxon>Micrococcales</taxon>
        <taxon>Cellulomonadaceae</taxon>
        <taxon>Actinotalea</taxon>
    </lineage>
</organism>
<evidence type="ECO:0000259" key="2">
    <source>
        <dbReference type="Pfam" id="PF20441"/>
    </source>
</evidence>
<evidence type="ECO:0008006" key="5">
    <source>
        <dbReference type="Google" id="ProtNLM"/>
    </source>
</evidence>
<dbReference type="Gene3D" id="3.40.50.300">
    <property type="entry name" value="P-loop containing nucleotide triphosphate hydrolases"/>
    <property type="match status" value="1"/>
</dbReference>
<accession>A0A021VU14</accession>